<dbReference type="SUPFAM" id="SSF56784">
    <property type="entry name" value="HAD-like"/>
    <property type="match status" value="1"/>
</dbReference>
<evidence type="ECO:0000256" key="2">
    <source>
        <dbReference type="ARBA" id="ARBA00005135"/>
    </source>
</evidence>
<name>A0A2W7IT26_9PROT</name>
<dbReference type="GO" id="GO:0006564">
    <property type="term" value="P:L-serine biosynthetic process"/>
    <property type="evidence" value="ECO:0007669"/>
    <property type="project" value="UniProtKB-KW"/>
</dbReference>
<evidence type="ECO:0000256" key="13">
    <source>
        <dbReference type="ARBA" id="ARBA00048523"/>
    </source>
</evidence>
<gene>
    <name evidence="15" type="ORF">C8P66_101166</name>
</gene>
<keyword evidence="9" id="KW-0460">Magnesium</keyword>
<dbReference type="GO" id="GO:0000287">
    <property type="term" value="F:magnesium ion binding"/>
    <property type="evidence" value="ECO:0007669"/>
    <property type="project" value="TreeGrafter"/>
</dbReference>
<dbReference type="InterPro" id="IPR023214">
    <property type="entry name" value="HAD_sf"/>
</dbReference>
<dbReference type="EMBL" id="QKYU01000001">
    <property type="protein sequence ID" value="PZW50951.1"/>
    <property type="molecule type" value="Genomic_DNA"/>
</dbReference>
<evidence type="ECO:0000256" key="9">
    <source>
        <dbReference type="ARBA" id="ARBA00022842"/>
    </source>
</evidence>
<evidence type="ECO:0000256" key="1">
    <source>
        <dbReference type="ARBA" id="ARBA00001946"/>
    </source>
</evidence>
<dbReference type="SFLD" id="SFLDF00029">
    <property type="entry name" value="phosphoserine_phosphatase"/>
    <property type="match status" value="1"/>
</dbReference>
<keyword evidence="6" id="KW-0028">Amino-acid biosynthesis</keyword>
<evidence type="ECO:0000256" key="5">
    <source>
        <dbReference type="ARBA" id="ARBA00015196"/>
    </source>
</evidence>
<dbReference type="SFLD" id="SFLDG01137">
    <property type="entry name" value="C1.6.1:_Phosphoserine_Phosphat"/>
    <property type="match status" value="1"/>
</dbReference>
<dbReference type="EC" id="3.1.3.3" evidence="4"/>
<keyword evidence="10" id="KW-0718">Serine biosynthesis</keyword>
<keyword evidence="8" id="KW-0378">Hydrolase</keyword>
<evidence type="ECO:0000256" key="11">
    <source>
        <dbReference type="ARBA" id="ARBA00031693"/>
    </source>
</evidence>
<feature type="active site" description="Nucleophile" evidence="14">
    <location>
        <position position="90"/>
    </location>
</feature>
<evidence type="ECO:0000256" key="14">
    <source>
        <dbReference type="PIRSR" id="PIRSR604469-1"/>
    </source>
</evidence>
<dbReference type="NCBIfam" id="TIGR00338">
    <property type="entry name" value="serB"/>
    <property type="match status" value="1"/>
</dbReference>
<dbReference type="GO" id="GO:0005737">
    <property type="term" value="C:cytoplasm"/>
    <property type="evidence" value="ECO:0007669"/>
    <property type="project" value="TreeGrafter"/>
</dbReference>
<dbReference type="PANTHER" id="PTHR43344">
    <property type="entry name" value="PHOSPHOSERINE PHOSPHATASE"/>
    <property type="match status" value="1"/>
</dbReference>
<dbReference type="OrthoDB" id="9792539at2"/>
<evidence type="ECO:0000256" key="4">
    <source>
        <dbReference type="ARBA" id="ARBA00012640"/>
    </source>
</evidence>
<keyword evidence="7" id="KW-0479">Metal-binding</keyword>
<sequence length="299" mass="30639">MTSPLVLTLIAAPGALPATLPARIRAALGDMGAIPGTPEWLAEGEACDLPFLELAPEQAVSIARGAIGALPVDAIAQPAEGRRKRLLLADMDSTIVTSETLDEIAAYAGLKAEVAAITARSMNGEIEFSAALRERVALLKGLDVAALQKTWEATEYSAGARELIATLAADGAVTALVSGGFTWFTGRVAQGLGFTHHFANTLEIEADALLGSVAEPILDRDAKLAILKRLAAENGLALTATAAVGDGANDLAMLGAAGLGVAYRAKPIVAAAARARLDHAGLRGLLFAMGYAAQDIKPG</sequence>
<reference evidence="15 16" key="1">
    <citation type="submission" date="2018-06" db="EMBL/GenBank/DDBJ databases">
        <title>Genomic Encyclopedia of Archaeal and Bacterial Type Strains, Phase II (KMG-II): from individual species to whole genera.</title>
        <authorList>
            <person name="Goeker M."/>
        </authorList>
    </citation>
    <scope>NUCLEOTIDE SEQUENCE [LARGE SCALE GENOMIC DNA]</scope>
    <source>
        <strain evidence="15 16">DSM 24525</strain>
    </source>
</reference>
<evidence type="ECO:0000256" key="7">
    <source>
        <dbReference type="ARBA" id="ARBA00022723"/>
    </source>
</evidence>
<dbReference type="InterPro" id="IPR050582">
    <property type="entry name" value="HAD-like_SerB"/>
</dbReference>
<comment type="pathway">
    <text evidence="2">Amino-acid biosynthesis; L-serine biosynthesis; L-serine from 3-phospho-D-glycerate: step 3/3.</text>
</comment>
<keyword evidence="16" id="KW-1185">Reference proteome</keyword>
<organism evidence="15 16">
    <name type="scientific">Humitalea rosea</name>
    <dbReference type="NCBI Taxonomy" id="990373"/>
    <lineage>
        <taxon>Bacteria</taxon>
        <taxon>Pseudomonadati</taxon>
        <taxon>Pseudomonadota</taxon>
        <taxon>Alphaproteobacteria</taxon>
        <taxon>Acetobacterales</taxon>
        <taxon>Roseomonadaceae</taxon>
        <taxon>Humitalea</taxon>
    </lineage>
</organism>
<protein>
    <recommendedName>
        <fullName evidence="5">Phosphoserine phosphatase</fullName>
        <ecNumber evidence="4">3.1.3.3</ecNumber>
    </recommendedName>
    <alternativeName>
        <fullName evidence="11">O-phosphoserine phosphohydrolase</fullName>
    </alternativeName>
</protein>
<dbReference type="Gene3D" id="3.40.50.1000">
    <property type="entry name" value="HAD superfamily/HAD-like"/>
    <property type="match status" value="1"/>
</dbReference>
<evidence type="ECO:0000256" key="10">
    <source>
        <dbReference type="ARBA" id="ARBA00023299"/>
    </source>
</evidence>
<dbReference type="UniPathway" id="UPA00135">
    <property type="reaction ID" value="UER00198"/>
</dbReference>
<evidence type="ECO:0000313" key="16">
    <source>
        <dbReference type="Proteomes" id="UP000249688"/>
    </source>
</evidence>
<dbReference type="InterPro" id="IPR004469">
    <property type="entry name" value="PSP"/>
</dbReference>
<dbReference type="InterPro" id="IPR036412">
    <property type="entry name" value="HAD-like_sf"/>
</dbReference>
<evidence type="ECO:0000256" key="3">
    <source>
        <dbReference type="ARBA" id="ARBA00009184"/>
    </source>
</evidence>
<evidence type="ECO:0000256" key="8">
    <source>
        <dbReference type="ARBA" id="ARBA00022801"/>
    </source>
</evidence>
<comment type="caution">
    <text evidence="15">The sequence shown here is derived from an EMBL/GenBank/DDBJ whole genome shotgun (WGS) entry which is preliminary data.</text>
</comment>
<feature type="active site" description="Proton donor" evidence="14">
    <location>
        <position position="92"/>
    </location>
</feature>
<proteinExistence type="inferred from homology"/>
<accession>A0A2W7IT26</accession>
<comment type="cofactor">
    <cofactor evidence="1">
        <name>Mg(2+)</name>
        <dbReference type="ChEBI" id="CHEBI:18420"/>
    </cofactor>
</comment>
<dbReference type="AlphaFoldDB" id="A0A2W7IT26"/>
<dbReference type="SFLD" id="SFLDG01136">
    <property type="entry name" value="C1.6:_Phosphoserine_Phosphatas"/>
    <property type="match status" value="1"/>
</dbReference>
<dbReference type="Proteomes" id="UP000249688">
    <property type="component" value="Unassembled WGS sequence"/>
</dbReference>
<dbReference type="GO" id="GO:0036424">
    <property type="term" value="F:L-phosphoserine phosphatase activity"/>
    <property type="evidence" value="ECO:0007669"/>
    <property type="project" value="InterPro"/>
</dbReference>
<evidence type="ECO:0000256" key="12">
    <source>
        <dbReference type="ARBA" id="ARBA00048138"/>
    </source>
</evidence>
<comment type="catalytic activity">
    <reaction evidence="12">
        <text>O-phospho-L-serine + H2O = L-serine + phosphate</text>
        <dbReference type="Rhea" id="RHEA:21208"/>
        <dbReference type="ChEBI" id="CHEBI:15377"/>
        <dbReference type="ChEBI" id="CHEBI:33384"/>
        <dbReference type="ChEBI" id="CHEBI:43474"/>
        <dbReference type="ChEBI" id="CHEBI:57524"/>
        <dbReference type="EC" id="3.1.3.3"/>
    </reaction>
</comment>
<dbReference type="RefSeq" id="WP_111396234.1">
    <property type="nucleotide sequence ID" value="NZ_QKYU01000001.1"/>
</dbReference>
<dbReference type="NCBIfam" id="TIGR01488">
    <property type="entry name" value="HAD-SF-IB"/>
    <property type="match status" value="1"/>
</dbReference>
<dbReference type="Pfam" id="PF12710">
    <property type="entry name" value="HAD"/>
    <property type="match status" value="1"/>
</dbReference>
<comment type="catalytic activity">
    <reaction evidence="13">
        <text>O-phospho-D-serine + H2O = D-serine + phosphate</text>
        <dbReference type="Rhea" id="RHEA:24873"/>
        <dbReference type="ChEBI" id="CHEBI:15377"/>
        <dbReference type="ChEBI" id="CHEBI:35247"/>
        <dbReference type="ChEBI" id="CHEBI:43474"/>
        <dbReference type="ChEBI" id="CHEBI:58680"/>
        <dbReference type="EC" id="3.1.3.3"/>
    </reaction>
</comment>
<dbReference type="PANTHER" id="PTHR43344:SF2">
    <property type="entry name" value="PHOSPHOSERINE PHOSPHATASE"/>
    <property type="match status" value="1"/>
</dbReference>
<evidence type="ECO:0000313" key="15">
    <source>
        <dbReference type="EMBL" id="PZW50951.1"/>
    </source>
</evidence>
<evidence type="ECO:0000256" key="6">
    <source>
        <dbReference type="ARBA" id="ARBA00022605"/>
    </source>
</evidence>
<dbReference type="SFLD" id="SFLDS00003">
    <property type="entry name" value="Haloacid_Dehalogenase"/>
    <property type="match status" value="1"/>
</dbReference>
<comment type="similarity">
    <text evidence="3">Belongs to the HAD-like hydrolase superfamily. SerB family.</text>
</comment>